<sequence>MRDLLIVVGTLLLCAVGTVTPAQAAKPEGRHFSDLQAFGEAVGDRRIVLLDELTHGEHENFALKARLVQYLHREKGFDALVIESGLFDVARIWQTSENPIREQAPGNIFYMYANSAPVNALFDYIDAERDGARPLELAGFDGRLSGEYSLAGAADFIKQQSVRLLPRESATVDWSEYLAITQAALERVPGGFTDAQQARFIENSYRLIQGFNGLPSRASGYDRPDYVARLVHGLVIVAQNLWGTRRHDEHDIAMADNLRWLLENRYKDKKVIVWGHFIHLNYGGTVPHRFDNLGTLLRRDYGKDMYLAHIAAVKGQYRDFVDMQVKAISPGQGGMLEAQIVRDRNVDGSDAIFLDGPALDHVVRDAGDNARFYGHQYRHPIASQSWSHYWDGMFILPNSTASAADRGPE</sequence>
<dbReference type="SUPFAM" id="SSF159501">
    <property type="entry name" value="EreA/ChaN-like"/>
    <property type="match status" value="1"/>
</dbReference>
<proteinExistence type="predicted"/>
<evidence type="ECO:0000256" key="1">
    <source>
        <dbReference type="SAM" id="SignalP"/>
    </source>
</evidence>
<feature type="chain" id="PRO_5046071010" evidence="1">
    <location>
        <begin position="25"/>
        <end position="409"/>
    </location>
</feature>
<organism evidence="2 3">
    <name type="scientific">Microbulbifer salipaludis</name>
    <dbReference type="NCBI Taxonomy" id="187980"/>
    <lineage>
        <taxon>Bacteria</taxon>
        <taxon>Pseudomonadati</taxon>
        <taxon>Pseudomonadota</taxon>
        <taxon>Gammaproteobacteria</taxon>
        <taxon>Cellvibrionales</taxon>
        <taxon>Microbulbiferaceae</taxon>
        <taxon>Microbulbifer</taxon>
    </lineage>
</organism>
<comment type="caution">
    <text evidence="2">The sequence shown here is derived from an EMBL/GenBank/DDBJ whole genome shotgun (WGS) entry which is preliminary data.</text>
</comment>
<dbReference type="Gene3D" id="3.40.1660.10">
    <property type="entry name" value="EreA-like (biosynthetic domain)"/>
    <property type="match status" value="2"/>
</dbReference>
<dbReference type="CDD" id="cd14728">
    <property type="entry name" value="Ere-like"/>
    <property type="match status" value="1"/>
</dbReference>
<feature type="signal peptide" evidence="1">
    <location>
        <begin position="1"/>
        <end position="24"/>
    </location>
</feature>
<dbReference type="InterPro" id="IPR052036">
    <property type="entry name" value="Hydrolase/PRTase-associated"/>
</dbReference>
<reference evidence="2 3" key="1">
    <citation type="submission" date="2020-12" db="EMBL/GenBank/DDBJ databases">
        <title>Oil enriched cultivation method for isolating marine PHA-producing bacteria.</title>
        <authorList>
            <person name="Zheng W."/>
            <person name="Yu S."/>
            <person name="Huang Y."/>
        </authorList>
    </citation>
    <scope>NUCLEOTIDE SEQUENCE [LARGE SCALE GENOMIC DNA]</scope>
    <source>
        <strain evidence="2 3">SN0-2</strain>
    </source>
</reference>
<dbReference type="RefSeq" id="WP_206997876.1">
    <property type="nucleotide sequence ID" value="NZ_JAEKJR010000001.1"/>
</dbReference>
<keyword evidence="1" id="KW-0732">Signal</keyword>
<dbReference type="PANTHER" id="PTHR31299:SF0">
    <property type="entry name" value="ESTERASE, PUTATIVE (AFU_ORTHOLOGUE AFUA_1G05850)-RELATED"/>
    <property type="match status" value="1"/>
</dbReference>
<dbReference type="PANTHER" id="PTHR31299">
    <property type="entry name" value="ESTERASE, PUTATIVE (AFU_ORTHOLOGUE AFUA_1G05850)-RELATED"/>
    <property type="match status" value="1"/>
</dbReference>
<dbReference type="EMBL" id="JAEKJR010000001">
    <property type="protein sequence ID" value="MBN8429317.1"/>
    <property type="molecule type" value="Genomic_DNA"/>
</dbReference>
<accession>A0ABS3E207</accession>
<dbReference type="InterPro" id="IPR007815">
    <property type="entry name" value="Emycin_Estase"/>
</dbReference>
<dbReference type="Proteomes" id="UP000664293">
    <property type="component" value="Unassembled WGS sequence"/>
</dbReference>
<protein>
    <submittedName>
        <fullName evidence="2">Erythromycin esterase family protein</fullName>
    </submittedName>
</protein>
<name>A0ABS3E207_9GAMM</name>
<gene>
    <name evidence="2" type="ORF">JF535_00500</name>
</gene>
<keyword evidence="3" id="KW-1185">Reference proteome</keyword>
<dbReference type="Pfam" id="PF05139">
    <property type="entry name" value="Erythro_esteras"/>
    <property type="match status" value="1"/>
</dbReference>
<evidence type="ECO:0000313" key="3">
    <source>
        <dbReference type="Proteomes" id="UP000664293"/>
    </source>
</evidence>
<evidence type="ECO:0000313" key="2">
    <source>
        <dbReference type="EMBL" id="MBN8429317.1"/>
    </source>
</evidence>